<keyword evidence="4" id="KW-0410">Iron transport</keyword>
<dbReference type="InterPro" id="IPR051535">
    <property type="entry name" value="Siderophore_ABC-ATPase"/>
</dbReference>
<dbReference type="SUPFAM" id="SSF52540">
    <property type="entry name" value="P-loop containing nucleoside triphosphate hydrolases"/>
    <property type="match status" value="1"/>
</dbReference>
<sequence length="284" mass="32247">MVLSSLHLRAVECRPWPERLAGEFPFCVPVVRSLEHLEFSSPVTFFIGENGTGKSTLLEAMAVVADLPVVGSEAVHTDPHLSRVREFAHYLKLIWNRRVRRGFFLRAEDFFGYARKMAHIREELRRDLEAVDREYTGRSEMARDLARMPYLGEIHAIDQRYGEGLDALSHGESFLRLFRERFVPGGLYLLDEPEAPLSPVRQMALLAMIHQMVKENGQFIIATHAPILMSYPGATLLVLEGGEIHPVAYTDLEHVQLTRDFLTRPEVYLRRLGIEDEDGGGGHG</sequence>
<keyword evidence="2" id="KW-0813">Transport</keyword>
<dbReference type="InterPro" id="IPR003593">
    <property type="entry name" value="AAA+_ATPase"/>
</dbReference>
<dbReference type="EMBL" id="DPBP01000003">
    <property type="protein sequence ID" value="HCE16322.1"/>
    <property type="molecule type" value="Genomic_DNA"/>
</dbReference>
<feature type="domain" description="AAA+ ATPase" evidence="8">
    <location>
        <begin position="40"/>
        <end position="243"/>
    </location>
</feature>
<dbReference type="InterPro" id="IPR038729">
    <property type="entry name" value="Rad50/SbcC_AAA"/>
</dbReference>
<dbReference type="GO" id="GO:0006302">
    <property type="term" value="P:double-strand break repair"/>
    <property type="evidence" value="ECO:0007669"/>
    <property type="project" value="InterPro"/>
</dbReference>
<evidence type="ECO:0000259" key="8">
    <source>
        <dbReference type="SMART" id="SM00382"/>
    </source>
</evidence>
<dbReference type="Gene3D" id="3.40.50.300">
    <property type="entry name" value="P-loop containing nucleotide triphosphate hydrolases"/>
    <property type="match status" value="2"/>
</dbReference>
<evidence type="ECO:0000256" key="1">
    <source>
        <dbReference type="ARBA" id="ARBA00004202"/>
    </source>
</evidence>
<reference evidence="9 10" key="1">
    <citation type="journal article" date="2018" name="Nat. Biotechnol.">
        <title>A standardized bacterial taxonomy based on genome phylogeny substantially revises the tree of life.</title>
        <authorList>
            <person name="Parks D.H."/>
            <person name="Chuvochina M."/>
            <person name="Waite D.W."/>
            <person name="Rinke C."/>
            <person name="Skarshewski A."/>
            <person name="Chaumeil P.A."/>
            <person name="Hugenholtz P."/>
        </authorList>
    </citation>
    <scope>NUCLEOTIDE SEQUENCE [LARGE SCALE GENOMIC DNA]</scope>
    <source>
        <strain evidence="9">UBA8781</strain>
    </source>
</reference>
<dbReference type="AlphaFoldDB" id="A0A3D1JCR2"/>
<dbReference type="OrthoDB" id="9784297at2"/>
<dbReference type="SMART" id="SM00382">
    <property type="entry name" value="AAA"/>
    <property type="match status" value="1"/>
</dbReference>
<protein>
    <recommendedName>
        <fullName evidence="8">AAA+ ATPase domain-containing protein</fullName>
    </recommendedName>
</protein>
<keyword evidence="3" id="KW-1003">Cell membrane</keyword>
<comment type="caution">
    <text evidence="9">The sequence shown here is derived from an EMBL/GenBank/DDBJ whole genome shotgun (WGS) entry which is preliminary data.</text>
</comment>
<evidence type="ECO:0000313" key="9">
    <source>
        <dbReference type="EMBL" id="HCE16322.1"/>
    </source>
</evidence>
<dbReference type="PANTHER" id="PTHR42771">
    <property type="entry name" value="IRON(3+)-HYDROXAMATE IMPORT ATP-BINDING PROTEIN FHUC"/>
    <property type="match status" value="1"/>
</dbReference>
<evidence type="ECO:0000256" key="7">
    <source>
        <dbReference type="ARBA" id="ARBA00023136"/>
    </source>
</evidence>
<evidence type="ECO:0000256" key="4">
    <source>
        <dbReference type="ARBA" id="ARBA00022496"/>
    </source>
</evidence>
<accession>A0A3D1JCR2</accession>
<comment type="subcellular location">
    <subcellularLocation>
        <location evidence="1">Cell membrane</location>
        <topology evidence="1">Peripheral membrane protein</topology>
    </subcellularLocation>
</comment>
<dbReference type="Proteomes" id="UP000264141">
    <property type="component" value="Unassembled WGS sequence"/>
</dbReference>
<proteinExistence type="predicted"/>
<evidence type="ECO:0000256" key="6">
    <source>
        <dbReference type="ARBA" id="ARBA00023065"/>
    </source>
</evidence>
<name>A0A3D1JCR2_9CHLR</name>
<dbReference type="STRING" id="229919.GCA_001050195_00555"/>
<dbReference type="InterPro" id="IPR027417">
    <property type="entry name" value="P-loop_NTPase"/>
</dbReference>
<dbReference type="GO" id="GO:0016887">
    <property type="term" value="F:ATP hydrolysis activity"/>
    <property type="evidence" value="ECO:0007669"/>
    <property type="project" value="InterPro"/>
</dbReference>
<keyword evidence="6" id="KW-0406">Ion transport</keyword>
<dbReference type="GO" id="GO:0005886">
    <property type="term" value="C:plasma membrane"/>
    <property type="evidence" value="ECO:0007669"/>
    <property type="project" value="UniProtKB-SubCell"/>
</dbReference>
<evidence type="ECO:0000256" key="3">
    <source>
        <dbReference type="ARBA" id="ARBA00022475"/>
    </source>
</evidence>
<organism evidence="9 10">
    <name type="scientific">Anaerolinea thermolimosa</name>
    <dbReference type="NCBI Taxonomy" id="229919"/>
    <lineage>
        <taxon>Bacteria</taxon>
        <taxon>Bacillati</taxon>
        <taxon>Chloroflexota</taxon>
        <taxon>Anaerolineae</taxon>
        <taxon>Anaerolineales</taxon>
        <taxon>Anaerolineaceae</taxon>
        <taxon>Anaerolinea</taxon>
    </lineage>
</organism>
<keyword evidence="7" id="KW-0472">Membrane</keyword>
<gene>
    <name evidence="9" type="ORF">DEQ80_00545</name>
</gene>
<dbReference type="RefSeq" id="WP_062189531.1">
    <property type="nucleotide sequence ID" value="NZ_DF967965.1"/>
</dbReference>
<dbReference type="PANTHER" id="PTHR42771:SF2">
    <property type="entry name" value="IRON(3+)-HYDROXAMATE IMPORT ATP-BINDING PROTEIN FHUC"/>
    <property type="match status" value="1"/>
</dbReference>
<evidence type="ECO:0000313" key="10">
    <source>
        <dbReference type="Proteomes" id="UP000264141"/>
    </source>
</evidence>
<dbReference type="GO" id="GO:0006826">
    <property type="term" value="P:iron ion transport"/>
    <property type="evidence" value="ECO:0007669"/>
    <property type="project" value="UniProtKB-KW"/>
</dbReference>
<dbReference type="Pfam" id="PF13476">
    <property type="entry name" value="AAA_23"/>
    <property type="match status" value="1"/>
</dbReference>
<keyword evidence="5" id="KW-0408">Iron</keyword>
<evidence type="ECO:0000256" key="5">
    <source>
        <dbReference type="ARBA" id="ARBA00023004"/>
    </source>
</evidence>
<evidence type="ECO:0000256" key="2">
    <source>
        <dbReference type="ARBA" id="ARBA00022448"/>
    </source>
</evidence>